<organism evidence="1 2">
    <name type="scientific">Phocaeicola vulgatus PC510</name>
    <dbReference type="NCBI Taxonomy" id="702446"/>
    <lineage>
        <taxon>Bacteria</taxon>
        <taxon>Pseudomonadati</taxon>
        <taxon>Bacteroidota</taxon>
        <taxon>Bacteroidia</taxon>
        <taxon>Bacteroidales</taxon>
        <taxon>Bacteroidaceae</taxon>
        <taxon>Phocaeicola</taxon>
    </lineage>
</organism>
<evidence type="ECO:0000313" key="2">
    <source>
        <dbReference type="Proteomes" id="UP000004563"/>
    </source>
</evidence>
<evidence type="ECO:0000313" key="1">
    <source>
        <dbReference type="EMBL" id="EFG17816.1"/>
    </source>
</evidence>
<comment type="caution">
    <text evidence="1">The sequence shown here is derived from an EMBL/GenBank/DDBJ whole genome shotgun (WGS) entry which is preliminary data.</text>
</comment>
<gene>
    <name evidence="1" type="ORF">CUU_0591</name>
</gene>
<dbReference type="AlphaFoldDB" id="D4V8C9"/>
<accession>D4V8C9</accession>
<protein>
    <submittedName>
        <fullName evidence="1">Conserved domain protein</fullName>
    </submittedName>
</protein>
<reference evidence="1 2" key="1">
    <citation type="journal article" date="2011" name="J. Bacteriol.">
        <title>Draft genome sequence of Bacteroides vulgatus PC510, a strain isolated from human feces.</title>
        <authorList>
            <person name="Cuiv P.O."/>
            <person name="Klaassens E.S."/>
            <person name="Durkin A.S."/>
            <person name="Harkins D.M."/>
            <person name="Foster L."/>
            <person name="McCorrison J."/>
            <person name="Torralba M."/>
            <person name="Nelson K.E."/>
            <person name="Morrison M."/>
        </authorList>
    </citation>
    <scope>NUCLEOTIDE SEQUENCE [LARGE SCALE GENOMIC DNA]</scope>
    <source>
        <strain evidence="1 2">PC510</strain>
    </source>
</reference>
<dbReference type="EMBL" id="ADKO01000069">
    <property type="protein sequence ID" value="EFG17816.1"/>
    <property type="molecule type" value="Genomic_DNA"/>
</dbReference>
<name>D4V8C9_PHOVU</name>
<dbReference type="Proteomes" id="UP000004563">
    <property type="component" value="Unassembled WGS sequence"/>
</dbReference>
<proteinExistence type="predicted"/>
<sequence>MWPNPIKDTAYEKKEAPKLKHISRSELKRMTEIPMPDLMMELARRVFILPR</sequence>